<dbReference type="InterPro" id="IPR013785">
    <property type="entry name" value="Aldolase_TIM"/>
</dbReference>
<dbReference type="EMBL" id="HF548302">
    <property type="protein sequence ID" value="CCO21429.1"/>
    <property type="molecule type" value="Genomic_DNA"/>
</dbReference>
<organism evidence="7">
    <name type="scientific">termite gut metagenome</name>
    <dbReference type="NCBI Taxonomy" id="433724"/>
    <lineage>
        <taxon>unclassified sequences</taxon>
        <taxon>metagenomes</taxon>
        <taxon>organismal metagenomes</taxon>
    </lineage>
</organism>
<name>S0DEQ3_9ZZZZ</name>
<feature type="domain" description="Glycosyl hydrolase family 36 N-terminal" evidence="6">
    <location>
        <begin position="61"/>
        <end position="261"/>
    </location>
</feature>
<dbReference type="GO" id="GO:0004557">
    <property type="term" value="F:alpha-galactosidase activity"/>
    <property type="evidence" value="ECO:0007669"/>
    <property type="project" value="UniProtKB-EC"/>
</dbReference>
<keyword evidence="3 7" id="KW-0378">Hydrolase</keyword>
<dbReference type="PANTHER" id="PTHR43053:SF3">
    <property type="entry name" value="ALPHA-GALACTOSIDASE C-RELATED"/>
    <property type="match status" value="1"/>
</dbReference>
<dbReference type="InterPro" id="IPR000111">
    <property type="entry name" value="Glyco_hydro_27/36_CS"/>
</dbReference>
<dbReference type="Gene3D" id="2.60.40.1180">
    <property type="entry name" value="Golgi alpha-mannosidase II"/>
    <property type="match status" value="1"/>
</dbReference>
<dbReference type="AlphaFoldDB" id="S0DEQ3"/>
<accession>S0DEQ3</accession>
<evidence type="ECO:0000256" key="1">
    <source>
        <dbReference type="ARBA" id="ARBA00001255"/>
    </source>
</evidence>
<dbReference type="InterPro" id="IPR017853">
    <property type="entry name" value="GH"/>
</dbReference>
<dbReference type="InterPro" id="IPR031704">
    <property type="entry name" value="Glyco_hydro_36_N"/>
</dbReference>
<dbReference type="EC" id="3.2.1.22" evidence="2"/>
<dbReference type="FunFam" id="3.20.20.70:FF:000118">
    <property type="entry name" value="Alpha-galactosidase"/>
    <property type="match status" value="1"/>
</dbReference>
<dbReference type="InterPro" id="IPR050985">
    <property type="entry name" value="Alpha-glycosidase_related"/>
</dbReference>
<evidence type="ECO:0000256" key="3">
    <source>
        <dbReference type="ARBA" id="ARBA00022801"/>
    </source>
</evidence>
<keyword evidence="4" id="KW-0326">Glycosidase</keyword>
<dbReference type="InterPro" id="IPR013780">
    <property type="entry name" value="Glyco_hydro_b"/>
</dbReference>
<dbReference type="Pfam" id="PF16874">
    <property type="entry name" value="Glyco_hydro_36C"/>
    <property type="match status" value="1"/>
</dbReference>
<dbReference type="PRINTS" id="PR00743">
    <property type="entry name" value="GLHYDRLASE36"/>
</dbReference>
<comment type="catalytic activity">
    <reaction evidence="1">
        <text>Hydrolysis of terminal, non-reducing alpha-D-galactose residues in alpha-D-galactosides, including galactose oligosaccharides, galactomannans and galactolipids.</text>
        <dbReference type="EC" id="3.2.1.22"/>
    </reaction>
</comment>
<evidence type="ECO:0000259" key="6">
    <source>
        <dbReference type="Pfam" id="PF16875"/>
    </source>
</evidence>
<dbReference type="InterPro" id="IPR031705">
    <property type="entry name" value="Glyco_hydro_36_C"/>
</dbReference>
<evidence type="ECO:0000259" key="5">
    <source>
        <dbReference type="Pfam" id="PF16874"/>
    </source>
</evidence>
<sequence length="723" mass="81854">MKKLLVLICLFGSAALYGQNIRIRTAESELILRVGRDNRVYQPYLGKRLGGEGDLELLPRGREAYITHGMEDYFTPALRLVHNDGNPSLVLQYVSHETRALGKGVEQTTVLLRDPAYPVEVALVYTAYTAENVITSRAEITHGEKKPVTLYNYASSMLHLDAGSYFLTEFSGDWAHEVNMSETRLDFGKKTLDTKLGSRANMFCSPMFIVSLGGPQQETSGEVILGTLGWTGNFGFTFEVDQRGSLRIVSGINPEASEYTIAKGERFTTPEFIFTYSTGGAGKASRDLHSWARNHRLKDGTGDRLTLLNNWEATYFNFDEEKLSGIMDDAVSLGVDMFLLDDGWFGNKYPRSGATQGLGDWQETRTKLPGGVRKLVETAHGKGIRFGLWIEPEMVSPKSELYEKHLDWVIRFPNRDEYYFRNQLVLDLANPAVQDYVFGIVDRLMTENPGIAYFKWDCNSPITNIYSTYLKDRQSHLYIDFVRGLYNVLDRIKAKYPDLPMMLCSGGGGRTDYKALEYFTEFWPSDNTDPLERIFIQWGYSYFFPSKSMCAHVTSWNKSTSIKFRTDVAMMCKLGFDIMVPELSGDELQYCRDAVANFDRLKPVILDGDQYRLVSPYDGQHMAVMYAGRSADKAVVFAYDMNPRYGEIQRPVRLQGLDPKKIYRIEEINRMPGSRPSVRLNGKLVSGEFLMNYGIDLFSGSRARSVVVELTVPVLSSEVTVID</sequence>
<dbReference type="Pfam" id="PF02065">
    <property type="entry name" value="Melibiase"/>
    <property type="match status" value="1"/>
</dbReference>
<reference evidence="7" key="1">
    <citation type="submission" date="2012-10" db="EMBL/GenBank/DDBJ databases">
        <authorList>
            <person name="Sandrine L."/>
        </authorList>
    </citation>
    <scope>NUCLEOTIDE SEQUENCE</scope>
</reference>
<reference evidence="7" key="2">
    <citation type="journal article" date="2013" name="Biotechnol. Biofuels">
        <title>Mining for hemicellulases in the fungus-growing termite Pseudacanthotermes militaris using functional metagenomics.</title>
        <authorList>
            <person name="Bastien G."/>
            <person name="Arnal G."/>
            <person name="Bozonnet S."/>
            <person name="Laguerre S."/>
            <person name="Ferreira F."/>
            <person name="Faure R."/>
            <person name="Henrissat B."/>
            <person name="Lefevre F."/>
            <person name="Robe P."/>
            <person name="Bouchez O."/>
            <person name="Noirot C."/>
            <person name="Dumon C."/>
            <person name="O'Donohue M."/>
        </authorList>
    </citation>
    <scope>NUCLEOTIDE SEQUENCE</scope>
</reference>
<dbReference type="GO" id="GO:0016052">
    <property type="term" value="P:carbohydrate catabolic process"/>
    <property type="evidence" value="ECO:0007669"/>
    <property type="project" value="InterPro"/>
</dbReference>
<evidence type="ECO:0000313" key="7">
    <source>
        <dbReference type="EMBL" id="CCO21429.1"/>
    </source>
</evidence>
<dbReference type="InterPro" id="IPR002252">
    <property type="entry name" value="Glyco_hydro_36"/>
</dbReference>
<dbReference type="Gene3D" id="3.20.20.70">
    <property type="entry name" value="Aldolase class I"/>
    <property type="match status" value="1"/>
</dbReference>
<dbReference type="CDD" id="cd14791">
    <property type="entry name" value="GH36"/>
    <property type="match status" value="1"/>
</dbReference>
<feature type="domain" description="Glycosyl hydrolase family 36 C-terminal" evidence="5">
    <location>
        <begin position="622"/>
        <end position="710"/>
    </location>
</feature>
<dbReference type="PIRSF" id="PIRSF005536">
    <property type="entry name" value="Agal"/>
    <property type="match status" value="1"/>
</dbReference>
<evidence type="ECO:0000256" key="2">
    <source>
        <dbReference type="ARBA" id="ARBA00012755"/>
    </source>
</evidence>
<dbReference type="SUPFAM" id="SSF51445">
    <property type="entry name" value="(Trans)glycosidases"/>
    <property type="match status" value="1"/>
</dbReference>
<gene>
    <name evidence="7" type="ORF">BN138_617</name>
</gene>
<dbReference type="InterPro" id="IPR038417">
    <property type="entry name" value="Alpga-gal_N_sf"/>
</dbReference>
<dbReference type="PROSITE" id="PS00512">
    <property type="entry name" value="ALPHA_GALACTOSIDASE"/>
    <property type="match status" value="1"/>
</dbReference>
<dbReference type="Gene3D" id="2.70.98.60">
    <property type="entry name" value="alpha-galactosidase from lactobacil brevis"/>
    <property type="match status" value="1"/>
</dbReference>
<dbReference type="Pfam" id="PF16875">
    <property type="entry name" value="Glyco_hydro_36N"/>
    <property type="match status" value="1"/>
</dbReference>
<protein>
    <recommendedName>
        <fullName evidence="2">alpha-galactosidase</fullName>
        <ecNumber evidence="2">3.2.1.22</ecNumber>
    </recommendedName>
</protein>
<dbReference type="PANTHER" id="PTHR43053">
    <property type="entry name" value="GLYCOSIDASE FAMILY 31"/>
    <property type="match status" value="1"/>
</dbReference>
<evidence type="ECO:0000256" key="4">
    <source>
        <dbReference type="ARBA" id="ARBA00023295"/>
    </source>
</evidence>
<proteinExistence type="predicted"/>